<dbReference type="SUPFAM" id="SSF52047">
    <property type="entry name" value="RNI-like"/>
    <property type="match status" value="1"/>
</dbReference>
<evidence type="ECO:0000259" key="1">
    <source>
        <dbReference type="Pfam" id="PF00646"/>
    </source>
</evidence>
<dbReference type="Pfam" id="PF00646">
    <property type="entry name" value="F-box"/>
    <property type="match status" value="2"/>
</dbReference>
<name>A0A1D2MA71_ORCCI</name>
<sequence length="479" mass="55984">MASPKEDNLQTPLPTSESCVGDEEGLQHLEALPEVVWCSIADNLRSEDLVSCMGVSSTLRRKIRKIRPCVILPPKVFQVTLKYLSKDEVLNCRLICGTWKKAVDHVIQHLPSENSVGSSKLYMEQELELVSKLTRFTEEMGNHNGNPFPGRTISLFNKFTLFHDRSEYWQEASRFIQRFGHHVWHLDIAFDLNFTDESMKTFFERNLPNIRNIFLHLPNLKTLIMNYYDGMLQCQNMTDFVNCVMNYTNDYMSGVLEENPLPRLEFLQKLTVGNQVFPSFVKGIIKSCNREHLKLLTIAAHWLDQDYDFVNLEHFTFEVSELEDFERLDKIKCPTVKTVEIRLRSHQTYQLVELLEAINPFFAKTLKCLYIFGDEVECDGWVDVDGEDGEVAEFEEMECESQPEEQNFPDLQFLDIVYHGSLSNLPVLPSLKRLRIRNWNGDQGRKQIRTELKTEDHEIWKLMQKLQTIQHEGQLFYRP</sequence>
<protein>
    <recommendedName>
        <fullName evidence="1">F-box domain-containing protein</fullName>
    </recommendedName>
</protein>
<accession>A0A1D2MA71</accession>
<comment type="caution">
    <text evidence="2">The sequence shown here is derived from an EMBL/GenBank/DDBJ whole genome shotgun (WGS) entry which is preliminary data.</text>
</comment>
<keyword evidence="3" id="KW-1185">Reference proteome</keyword>
<reference evidence="2 3" key="1">
    <citation type="journal article" date="2016" name="Genome Biol. Evol.">
        <title>Gene Family Evolution Reflects Adaptation to Soil Environmental Stressors in the Genome of the Collembolan Orchesella cincta.</title>
        <authorList>
            <person name="Faddeeva-Vakhrusheva A."/>
            <person name="Derks M.F."/>
            <person name="Anvar S.Y."/>
            <person name="Agamennone V."/>
            <person name="Suring W."/>
            <person name="Smit S."/>
            <person name="van Straalen N.M."/>
            <person name="Roelofs D."/>
        </authorList>
    </citation>
    <scope>NUCLEOTIDE SEQUENCE [LARGE SCALE GENOMIC DNA]</scope>
    <source>
        <tissue evidence="2">Mixed pool</tissue>
    </source>
</reference>
<organism evidence="2 3">
    <name type="scientific">Orchesella cincta</name>
    <name type="common">Springtail</name>
    <name type="synonym">Podura cincta</name>
    <dbReference type="NCBI Taxonomy" id="48709"/>
    <lineage>
        <taxon>Eukaryota</taxon>
        <taxon>Metazoa</taxon>
        <taxon>Ecdysozoa</taxon>
        <taxon>Arthropoda</taxon>
        <taxon>Hexapoda</taxon>
        <taxon>Collembola</taxon>
        <taxon>Entomobryomorpha</taxon>
        <taxon>Entomobryoidea</taxon>
        <taxon>Orchesellidae</taxon>
        <taxon>Orchesellinae</taxon>
        <taxon>Orchesella</taxon>
    </lineage>
</organism>
<evidence type="ECO:0000313" key="2">
    <source>
        <dbReference type="EMBL" id="ODM89873.1"/>
    </source>
</evidence>
<gene>
    <name evidence="2" type="ORF">Ocin01_16811</name>
</gene>
<dbReference type="Proteomes" id="UP000094527">
    <property type="component" value="Unassembled WGS sequence"/>
</dbReference>
<dbReference type="InterPro" id="IPR001810">
    <property type="entry name" value="F-box_dom"/>
</dbReference>
<proteinExistence type="predicted"/>
<evidence type="ECO:0000313" key="3">
    <source>
        <dbReference type="Proteomes" id="UP000094527"/>
    </source>
</evidence>
<feature type="domain" description="F-box" evidence="1">
    <location>
        <begin position="72"/>
        <end position="106"/>
    </location>
</feature>
<dbReference type="EMBL" id="LJIJ01002310">
    <property type="protein sequence ID" value="ODM89873.1"/>
    <property type="molecule type" value="Genomic_DNA"/>
</dbReference>
<dbReference type="AlphaFoldDB" id="A0A1D2MA71"/>
<feature type="domain" description="F-box" evidence="1">
    <location>
        <begin position="30"/>
        <end position="67"/>
    </location>
</feature>